<dbReference type="InterPro" id="IPR003741">
    <property type="entry name" value="LUD_dom"/>
</dbReference>
<evidence type="ECO:0000256" key="5">
    <source>
        <dbReference type="ARBA" id="ARBA00022982"/>
    </source>
</evidence>
<protein>
    <submittedName>
        <fullName evidence="9">LUD domain-containing protein</fullName>
    </submittedName>
</protein>
<keyword evidence="1" id="KW-0813">Transport</keyword>
<dbReference type="PANTHER" id="PTHR47153">
    <property type="entry name" value="LACTATE UTILIZATION PROTEIN B"/>
    <property type="match status" value="1"/>
</dbReference>
<proteinExistence type="predicted"/>
<dbReference type="SUPFAM" id="SSF46548">
    <property type="entry name" value="alpha-helical ferredoxin"/>
    <property type="match status" value="1"/>
</dbReference>
<dbReference type="RefSeq" id="WP_199263328.1">
    <property type="nucleotide sequence ID" value="NZ_CP054140.1"/>
</dbReference>
<dbReference type="GO" id="GO:0046872">
    <property type="term" value="F:metal ion binding"/>
    <property type="evidence" value="ECO:0007669"/>
    <property type="project" value="UniProtKB-KW"/>
</dbReference>
<dbReference type="PANTHER" id="PTHR47153:SF2">
    <property type="entry name" value="LACTATE UTILIZATION PROTEIN B"/>
    <property type="match status" value="1"/>
</dbReference>
<dbReference type="InterPro" id="IPR017900">
    <property type="entry name" value="4Fe4S_Fe_S_CS"/>
</dbReference>
<dbReference type="InterPro" id="IPR054704">
    <property type="entry name" value="Quin_L_LdhH-like"/>
</dbReference>
<evidence type="ECO:0000256" key="7">
    <source>
        <dbReference type="ARBA" id="ARBA00023014"/>
    </source>
</evidence>
<keyword evidence="5" id="KW-0249">Electron transport</keyword>
<dbReference type="Proteomes" id="UP000596092">
    <property type="component" value="Chromosome"/>
</dbReference>
<keyword evidence="6" id="KW-0408">Iron</keyword>
<dbReference type="Pfam" id="PF13183">
    <property type="entry name" value="Fer4_8"/>
    <property type="match status" value="1"/>
</dbReference>
<dbReference type="InterPro" id="IPR017896">
    <property type="entry name" value="4Fe4S_Fe-S-bd"/>
</dbReference>
<evidence type="ECO:0000256" key="3">
    <source>
        <dbReference type="ARBA" id="ARBA00022723"/>
    </source>
</evidence>
<gene>
    <name evidence="9" type="ORF">HP555_00800</name>
</gene>
<dbReference type="AlphaFoldDB" id="A0A7T5VAW0"/>
<dbReference type="Gene3D" id="1.10.1060.10">
    <property type="entry name" value="Alpha-helical ferredoxin"/>
    <property type="match status" value="1"/>
</dbReference>
<dbReference type="Pfam" id="PF02754">
    <property type="entry name" value="CCG"/>
    <property type="match status" value="2"/>
</dbReference>
<accession>A0A7T5VAW0</accession>
<keyword evidence="10" id="KW-1185">Reference proteome</keyword>
<keyword evidence="7" id="KW-0411">Iron-sulfur</keyword>
<keyword evidence="2" id="KW-0004">4Fe-4S</keyword>
<evidence type="ECO:0000313" key="9">
    <source>
        <dbReference type="EMBL" id="QQG64495.1"/>
    </source>
</evidence>
<feature type="domain" description="4Fe-4S ferredoxin-type" evidence="8">
    <location>
        <begin position="296"/>
        <end position="324"/>
    </location>
</feature>
<sequence length="713" mass="78188">MQQEFKTSIDQALHNANLTGALGKFSEAYKVNRAKAYEGVDFEALRGRIAERKGYAAAHLKELAAQFQKNAEARGAKVFSTSDPAQVREYILQVARENGVQSIVKSKSMATEEIHLNSFLEKEGIEVNETDLGEWIIQLAGQTPSHMVMPAIHMTKEEVADLFSKEVEERLTSDIPRLVKVARQEMRPKFLRADMGISGGNIAVAETGSIVLVTNEGNARLVTSLPKIHIAVIGIEKLVEKFSDIAPILKALPRSATAQLLTSYVTIISGQTPNSDGSLKNLHIILMDNKRSEMAADPMFKEAMQCIRCASCLNVCPIFRLVGGHVFGKVYTGGIGTILTAWYDELKSSEEIQGLCIQCGACKDVCPGKIDIPGLIMEIRRRLVKEQGLPLLHKSIYSLVNNRRVFHGMLRAASLASKPFAKGTKFIRHLPMFLADLTDGRSLPAIAAKPFRDVFKTIRQPAGLPEKAVFYAGCLIDFAYPEMGEALVKILNKAGIEVVFPEGQTCCGAPARYSGAYEVAASNAVDNIKALLADQADYVISACPTCTVALDHEFITTFESLGERKWLPQARELAAKTIDFSTLVKKLVDEGRLTLKEGQQLGSITYHDSCHLKRTMHADQAPRQLLQKTGYELTEMFECDVCCGMGGSYSLKLPEISAPILQRKLTNIKNTGAPVVAMDCPGCVMQIRGGMDQDGAPVKVRHTVEILAEQIED</sequence>
<evidence type="ECO:0000256" key="6">
    <source>
        <dbReference type="ARBA" id="ARBA00023004"/>
    </source>
</evidence>
<organism evidence="9 10">
    <name type="scientific">Desulfobulbus oligotrophicus</name>
    <dbReference type="NCBI Taxonomy" id="1909699"/>
    <lineage>
        <taxon>Bacteria</taxon>
        <taxon>Pseudomonadati</taxon>
        <taxon>Thermodesulfobacteriota</taxon>
        <taxon>Desulfobulbia</taxon>
        <taxon>Desulfobulbales</taxon>
        <taxon>Desulfobulbaceae</taxon>
        <taxon>Desulfobulbus</taxon>
    </lineage>
</organism>
<dbReference type="PROSITE" id="PS00198">
    <property type="entry name" value="4FE4S_FER_1"/>
    <property type="match status" value="1"/>
</dbReference>
<evidence type="ECO:0000313" key="10">
    <source>
        <dbReference type="Proteomes" id="UP000596092"/>
    </source>
</evidence>
<keyword evidence="4" id="KW-0677">Repeat</keyword>
<dbReference type="InterPro" id="IPR004017">
    <property type="entry name" value="Cys_rich_dom"/>
</dbReference>
<dbReference type="InterPro" id="IPR024185">
    <property type="entry name" value="FTHF_cligase-like_sf"/>
</dbReference>
<dbReference type="Pfam" id="PF02589">
    <property type="entry name" value="LUD_dom"/>
    <property type="match status" value="1"/>
</dbReference>
<dbReference type="InterPro" id="IPR037171">
    <property type="entry name" value="NagB/RpiA_transferase-like"/>
</dbReference>
<evidence type="ECO:0000256" key="2">
    <source>
        <dbReference type="ARBA" id="ARBA00022485"/>
    </source>
</evidence>
<name>A0A7T5VAW0_9BACT</name>
<dbReference type="GO" id="GO:0051539">
    <property type="term" value="F:4 iron, 4 sulfur cluster binding"/>
    <property type="evidence" value="ECO:0007669"/>
    <property type="project" value="UniProtKB-KW"/>
</dbReference>
<dbReference type="EMBL" id="CP054140">
    <property type="protein sequence ID" value="QQG64495.1"/>
    <property type="molecule type" value="Genomic_DNA"/>
</dbReference>
<dbReference type="KEGG" id="dog:HP555_00800"/>
<reference evidence="9 10" key="1">
    <citation type="submission" date="2020-05" db="EMBL/GenBank/DDBJ databases">
        <title>Complete genome of Desulfobulbus oligotrophicus.</title>
        <authorList>
            <person name="Podar M."/>
        </authorList>
    </citation>
    <scope>NUCLEOTIDE SEQUENCE [LARGE SCALE GENOMIC DNA]</scope>
    <source>
        <strain evidence="9 10">Prop6</strain>
    </source>
</reference>
<dbReference type="GO" id="GO:0006089">
    <property type="term" value="P:lactate metabolic process"/>
    <property type="evidence" value="ECO:0007669"/>
    <property type="project" value="InterPro"/>
</dbReference>
<dbReference type="InterPro" id="IPR004452">
    <property type="entry name" value="LutB/LldF"/>
</dbReference>
<dbReference type="PROSITE" id="PS51379">
    <property type="entry name" value="4FE4S_FER_2"/>
    <property type="match status" value="2"/>
</dbReference>
<dbReference type="SUPFAM" id="SSF100950">
    <property type="entry name" value="NagB/RpiA/CoA transferase-like"/>
    <property type="match status" value="1"/>
</dbReference>
<feature type="domain" description="4Fe-4S ferredoxin-type" evidence="8">
    <location>
        <begin position="347"/>
        <end position="375"/>
    </location>
</feature>
<evidence type="ECO:0000256" key="1">
    <source>
        <dbReference type="ARBA" id="ARBA00022448"/>
    </source>
</evidence>
<dbReference type="NCBIfam" id="NF045670">
    <property type="entry name" value="quin_L_LdhH"/>
    <property type="match status" value="1"/>
</dbReference>
<evidence type="ECO:0000259" key="8">
    <source>
        <dbReference type="PROSITE" id="PS51379"/>
    </source>
</evidence>
<dbReference type="GO" id="GO:0016491">
    <property type="term" value="F:oxidoreductase activity"/>
    <property type="evidence" value="ECO:0007669"/>
    <property type="project" value="UniProtKB-ARBA"/>
</dbReference>
<dbReference type="Gene3D" id="3.40.50.10420">
    <property type="entry name" value="NagB/RpiA/CoA transferase-like"/>
    <property type="match status" value="1"/>
</dbReference>
<evidence type="ECO:0000256" key="4">
    <source>
        <dbReference type="ARBA" id="ARBA00022737"/>
    </source>
</evidence>
<keyword evidence="3" id="KW-0479">Metal-binding</keyword>
<dbReference type="InterPro" id="IPR009051">
    <property type="entry name" value="Helical_ferredxn"/>
</dbReference>